<accession>A0ABV4WYW9</accession>
<dbReference type="PANTHER" id="PTHR37957">
    <property type="entry name" value="BLR7070 PROTEIN"/>
    <property type="match status" value="1"/>
</dbReference>
<reference evidence="2 3" key="1">
    <citation type="submission" date="2024-09" db="EMBL/GenBank/DDBJ databases">
        <title>Floridaenema gen nov. (Aerosakkonemataceae, Aerosakkonematales ord. nov., Cyanobacteria) from benthic tropical and subtropical fresh waters, with the description of four new species.</title>
        <authorList>
            <person name="Moretto J.A."/>
            <person name="Berthold D.E."/>
            <person name="Lefler F.W."/>
            <person name="Huang I.-S."/>
            <person name="Laughinghouse H. IV."/>
        </authorList>
    </citation>
    <scope>NUCLEOTIDE SEQUENCE [LARGE SCALE GENOMIC DNA]</scope>
    <source>
        <strain evidence="2 3">BLCC-F46</strain>
    </source>
</reference>
<dbReference type="InterPro" id="IPR027372">
    <property type="entry name" value="Phytase-like_dom"/>
</dbReference>
<dbReference type="Pfam" id="PF13449">
    <property type="entry name" value="Phytase-like"/>
    <property type="match status" value="1"/>
</dbReference>
<proteinExistence type="predicted"/>
<protein>
    <submittedName>
        <fullName evidence="2">Esterase-like activity of phytase family protein</fullName>
    </submittedName>
</protein>
<dbReference type="PANTHER" id="PTHR37957:SF1">
    <property type="entry name" value="PHYTASE-LIKE DOMAIN-CONTAINING PROTEIN"/>
    <property type="match status" value="1"/>
</dbReference>
<comment type="caution">
    <text evidence="2">The sequence shown here is derived from an EMBL/GenBank/DDBJ whole genome shotgun (WGS) entry which is preliminary data.</text>
</comment>
<keyword evidence="3" id="KW-1185">Reference proteome</keyword>
<feature type="domain" description="Phytase-like" evidence="1">
    <location>
        <begin position="22"/>
        <end position="333"/>
    </location>
</feature>
<dbReference type="RefSeq" id="WP_413268866.1">
    <property type="nucleotide sequence ID" value="NZ_JBHFNQ010000020.1"/>
</dbReference>
<gene>
    <name evidence="2" type="ORF">ACE1CC_02340</name>
</gene>
<dbReference type="Proteomes" id="UP001576774">
    <property type="component" value="Unassembled WGS sequence"/>
</dbReference>
<name>A0ABV4WYW9_9CYAN</name>
<sequence length="428" mass="47390">MAELQGFALLPTDTFAGSPAKQPVQGFSGVQFADKDSFWFLSDNGFGSKTNSTNYLLRLYRLKPKFRGSNEDGSVEVKEFISLSDPDNKIPFFIVNEGTKERLLTGGDFDPESFVFAADGTIWVGEEFGPYLLNFDRTGKLLAAPIPTPTFANKETSEIIRSPDHPDVLAGKTTSNLERSRGYEGLAINPSKTKLYAFLEGAVTGDRPDTLRINEFDLAAKQFTGIAGFYRLEAAGNAIGDVAVINENEYLVIERDTKQGEEAEFKKIFQINLAEKDAEGYVAKTEIADLLNIRDPQDLNRDGSTSFRFPFVTIENVLVIDKNTILVANDNNFRGGAGRPPEPDQNEFLLLKLDKPLNVDPRGEIGAIEVKNFGSATKSIDFASGSLATFLVAVMIWRIIKMWNWRSLNKAKPSFTSKNPPHNKDSKT</sequence>
<organism evidence="2 3">
    <name type="scientific">Floridaenema aerugineum BLCC-F46</name>
    <dbReference type="NCBI Taxonomy" id="3153654"/>
    <lineage>
        <taxon>Bacteria</taxon>
        <taxon>Bacillati</taxon>
        <taxon>Cyanobacteriota</taxon>
        <taxon>Cyanophyceae</taxon>
        <taxon>Oscillatoriophycideae</taxon>
        <taxon>Aerosakkonematales</taxon>
        <taxon>Aerosakkonemataceae</taxon>
        <taxon>Floridanema</taxon>
        <taxon>Floridanema aerugineum</taxon>
    </lineage>
</organism>
<evidence type="ECO:0000313" key="3">
    <source>
        <dbReference type="Proteomes" id="UP001576774"/>
    </source>
</evidence>
<dbReference type="SUPFAM" id="SSF63829">
    <property type="entry name" value="Calcium-dependent phosphotriesterase"/>
    <property type="match status" value="1"/>
</dbReference>
<dbReference type="EMBL" id="JBHFNQ010000020">
    <property type="protein sequence ID" value="MFB2875709.1"/>
    <property type="molecule type" value="Genomic_DNA"/>
</dbReference>
<evidence type="ECO:0000313" key="2">
    <source>
        <dbReference type="EMBL" id="MFB2875709.1"/>
    </source>
</evidence>
<evidence type="ECO:0000259" key="1">
    <source>
        <dbReference type="Pfam" id="PF13449"/>
    </source>
</evidence>